<dbReference type="CDD" id="cd02440">
    <property type="entry name" value="AdoMet_MTases"/>
    <property type="match status" value="1"/>
</dbReference>
<feature type="compositionally biased region" description="Polar residues" evidence="2">
    <location>
        <begin position="338"/>
        <end position="349"/>
    </location>
</feature>
<comment type="caution">
    <text evidence="4">The sequence shown here is derived from an EMBL/GenBank/DDBJ whole genome shotgun (WGS) entry which is preliminary data.</text>
</comment>
<dbReference type="SUPFAM" id="SSF53335">
    <property type="entry name" value="S-adenosyl-L-methionine-dependent methyltransferases"/>
    <property type="match status" value="1"/>
</dbReference>
<dbReference type="Gene3D" id="3.40.50.150">
    <property type="entry name" value="Vaccinia Virus protein VP39"/>
    <property type="match status" value="1"/>
</dbReference>
<dbReference type="Gene3D" id="2.60.40.10">
    <property type="entry name" value="Immunoglobulins"/>
    <property type="match status" value="1"/>
</dbReference>
<sequence length="809" mass="88322">MLAHIERNLHGDDRSKDLYSEGNPFEDFIHYGTNPPLYENTSEFLRIQFHTIAREMGADARGLKVLDLGVGSGMALVPVMKASHPPVSSLTLVEPSRDLLAITQKSLSELGIPHQACQCTAQAFLEQHANSEEQYDLIEATFSLQNLVSAADRERLFRWALSHLHPKWGRMVIAEFDVPTYVSGLGEHFDSTTPTRAGLLNPARIEYFSRTYQQGVAEYVDHPLVIRGFLMPILFGKFTTGGPCTTLELPASRWESELRAAGFRQMKSGLFLLSSTSFHSPRLGQQPSKSDHVGHAASQIFTSESTHSKMTVNPRAEATFASIADLSSEPNHRPTAPTGESISFVSPYSDNLKDALSGGKDKDNPFNVIEGPENEDKLEDNDDSTPDPISLPLVWNLPARQVFVSGSFNNWSEKIPLKTRCRCSGHPELAQGSWGFPATIQAGVDFCACNPPSNHWSVSISLAPSVYSFRFIVDGAWQHNPSLPTKTDSYGNAYNWTEVKVPSIAPAPALRHSASSTSTDSDHPSPYSQQMPDWLIKLAEAQRAFEAAMRDPSLPAPSVASLPRIPYLSPLLASSVLDAPIPPRTENFLLPIPQHVSIHHFYSNVRPPVWQQPGVVVLSTTQRFQKKLFTVVLYTSDKVYAQRTRQVPYQPEALSITNPVARLIMARRAGGEILDSPQSRPPTPTSPSPPTPQTPAPGAPGAPILPSSRPTSNLRRSEREQDEETNPDEPSPFSSFPARATLARGAGGTFNLPQSPPAAYPHPAVVQQQRPSPSPSHRSPGASPAPASPVVSDPSSSPSPHKVLSLVPS</sequence>
<dbReference type="Pfam" id="PF13489">
    <property type="entry name" value="Methyltransf_23"/>
    <property type="match status" value="1"/>
</dbReference>
<dbReference type="InterPro" id="IPR014756">
    <property type="entry name" value="Ig_E-set"/>
</dbReference>
<dbReference type="SUPFAM" id="SSF160219">
    <property type="entry name" value="AMPKBI-like"/>
    <property type="match status" value="1"/>
</dbReference>
<dbReference type="EMBL" id="JAPMOS010000022">
    <property type="protein sequence ID" value="KAJ4459146.1"/>
    <property type="molecule type" value="Genomic_DNA"/>
</dbReference>
<feature type="domain" description="Association with the SNF1 complex (ASC)" evidence="3">
    <location>
        <begin position="520"/>
        <end position="637"/>
    </location>
</feature>
<evidence type="ECO:0000256" key="1">
    <source>
        <dbReference type="ARBA" id="ARBA00010926"/>
    </source>
</evidence>
<dbReference type="PANTHER" id="PTHR46316">
    <property type="entry name" value="SNF1-RELATED PROTEIN KINASE REGULATORY SUBUNIT BETA-1"/>
    <property type="match status" value="1"/>
</dbReference>
<feature type="compositionally biased region" description="Pro residues" evidence="2">
    <location>
        <begin position="679"/>
        <end position="700"/>
    </location>
</feature>
<dbReference type="GO" id="GO:0008168">
    <property type="term" value="F:methyltransferase activity"/>
    <property type="evidence" value="ECO:0007669"/>
    <property type="project" value="UniProtKB-KW"/>
</dbReference>
<feature type="compositionally biased region" description="Acidic residues" evidence="2">
    <location>
        <begin position="372"/>
        <end position="385"/>
    </location>
</feature>
<dbReference type="InterPro" id="IPR043554">
    <property type="entry name" value="KINB"/>
</dbReference>
<feature type="compositionally biased region" description="Low complexity" evidence="2">
    <location>
        <begin position="763"/>
        <end position="800"/>
    </location>
</feature>
<comment type="similarity">
    <text evidence="1">Belongs to the 5'-AMP-activated protein kinase beta subunit family.</text>
</comment>
<dbReference type="CDD" id="cd02859">
    <property type="entry name" value="E_set_AMPKbeta_like_N"/>
    <property type="match status" value="1"/>
</dbReference>
<dbReference type="InterPro" id="IPR013783">
    <property type="entry name" value="Ig-like_fold"/>
</dbReference>
<reference evidence="4" key="1">
    <citation type="journal article" date="2022" name="bioRxiv">
        <title>Genomics of Preaxostyla Flagellates Illuminates Evolutionary Transitions and the Path Towards Mitochondrial Loss.</title>
        <authorList>
            <person name="Novak L.V.F."/>
            <person name="Treitli S.C."/>
            <person name="Pyrih J."/>
            <person name="Halakuc P."/>
            <person name="Pipaliya S.V."/>
            <person name="Vacek V."/>
            <person name="Brzon O."/>
            <person name="Soukal P."/>
            <person name="Eme L."/>
            <person name="Dacks J.B."/>
            <person name="Karnkowska A."/>
            <person name="Elias M."/>
            <person name="Hampl V."/>
        </authorList>
    </citation>
    <scope>NUCLEOTIDE SEQUENCE</scope>
    <source>
        <strain evidence="4">RCP-MX</strain>
    </source>
</reference>
<dbReference type="InterPro" id="IPR032640">
    <property type="entry name" value="AMPK1_CBM"/>
</dbReference>
<dbReference type="InterPro" id="IPR006828">
    <property type="entry name" value="ASC_dom"/>
</dbReference>
<dbReference type="SUPFAM" id="SSF81296">
    <property type="entry name" value="E set domains"/>
    <property type="match status" value="1"/>
</dbReference>
<gene>
    <name evidence="4" type="ORF">PAPYR_4946</name>
</gene>
<accession>A0ABQ8UIU3</accession>
<dbReference type="InterPro" id="IPR037256">
    <property type="entry name" value="ASC_dom_sf"/>
</dbReference>
<dbReference type="InterPro" id="IPR029063">
    <property type="entry name" value="SAM-dependent_MTases_sf"/>
</dbReference>
<keyword evidence="4" id="KW-0808">Transferase</keyword>
<feature type="region of interest" description="Disordered" evidence="2">
    <location>
        <begin position="325"/>
        <end position="385"/>
    </location>
</feature>
<dbReference type="Proteomes" id="UP001141327">
    <property type="component" value="Unassembled WGS sequence"/>
</dbReference>
<organism evidence="4 5">
    <name type="scientific">Paratrimastix pyriformis</name>
    <dbReference type="NCBI Taxonomy" id="342808"/>
    <lineage>
        <taxon>Eukaryota</taxon>
        <taxon>Metamonada</taxon>
        <taxon>Preaxostyla</taxon>
        <taxon>Paratrimastigidae</taxon>
        <taxon>Paratrimastix</taxon>
    </lineage>
</organism>
<name>A0ABQ8UIU3_9EUKA</name>
<dbReference type="SMART" id="SM01010">
    <property type="entry name" value="AMPKBI"/>
    <property type="match status" value="1"/>
</dbReference>
<proteinExistence type="inferred from homology"/>
<evidence type="ECO:0000259" key="3">
    <source>
        <dbReference type="SMART" id="SM01010"/>
    </source>
</evidence>
<protein>
    <submittedName>
        <fullName evidence="4">Methyltransferase type 12</fullName>
    </submittedName>
</protein>
<evidence type="ECO:0000256" key="2">
    <source>
        <dbReference type="SAM" id="MobiDB-lite"/>
    </source>
</evidence>
<evidence type="ECO:0000313" key="4">
    <source>
        <dbReference type="EMBL" id="KAJ4459146.1"/>
    </source>
</evidence>
<dbReference type="GO" id="GO:0032259">
    <property type="term" value="P:methylation"/>
    <property type="evidence" value="ECO:0007669"/>
    <property type="project" value="UniProtKB-KW"/>
</dbReference>
<keyword evidence="4" id="KW-0489">Methyltransferase</keyword>
<feature type="region of interest" description="Disordered" evidence="2">
    <location>
        <begin position="673"/>
        <end position="809"/>
    </location>
</feature>
<keyword evidence="5" id="KW-1185">Reference proteome</keyword>
<evidence type="ECO:0000313" key="5">
    <source>
        <dbReference type="Proteomes" id="UP001141327"/>
    </source>
</evidence>
<dbReference type="Pfam" id="PF16561">
    <property type="entry name" value="AMPK1_CBM"/>
    <property type="match status" value="1"/>
</dbReference>
<dbReference type="PANTHER" id="PTHR46316:SF2">
    <property type="entry name" value="SNF1-RELATED PROTEIN KINASE REGULATORY SUBUNIT BETA-2"/>
    <property type="match status" value="1"/>
</dbReference>
<dbReference type="Pfam" id="PF04739">
    <property type="entry name" value="AMPKBI"/>
    <property type="match status" value="1"/>
</dbReference>
<dbReference type="Gene3D" id="6.20.250.60">
    <property type="match status" value="1"/>
</dbReference>